<dbReference type="PANTHER" id="PTHR22624">
    <property type="entry name" value="CYSTEINE PROTEASE ATG4"/>
    <property type="match status" value="1"/>
</dbReference>
<dbReference type="AlphaFoldDB" id="A0A9N9S6F6"/>
<evidence type="ECO:0000256" key="2">
    <source>
        <dbReference type="ARBA" id="ARBA00010958"/>
    </source>
</evidence>
<keyword evidence="3" id="KW-0813">Transport</keyword>
<comment type="function">
    <text evidence="11">Cysteine protease that plays a key role in autophagy by mediating both proteolytic activation and delipidation of ATG8 family proteins.</text>
</comment>
<dbReference type="GO" id="GO:0005737">
    <property type="term" value="C:cytoplasm"/>
    <property type="evidence" value="ECO:0007669"/>
    <property type="project" value="UniProtKB-SubCell"/>
</dbReference>
<dbReference type="Pfam" id="PF03416">
    <property type="entry name" value="Peptidase_C54"/>
    <property type="match status" value="1"/>
</dbReference>
<keyword evidence="9 11" id="KW-0072">Autophagy</keyword>
<dbReference type="InterPro" id="IPR038765">
    <property type="entry name" value="Papain-like_cys_pep_sf"/>
</dbReference>
<dbReference type="SUPFAM" id="SSF54001">
    <property type="entry name" value="Cysteine proteinases"/>
    <property type="match status" value="1"/>
</dbReference>
<evidence type="ECO:0000313" key="14">
    <source>
        <dbReference type="EMBL" id="CAG9811400.1"/>
    </source>
</evidence>
<dbReference type="OrthoDB" id="2960936at2759"/>
<keyword evidence="6 11" id="KW-0378">Hydrolase</keyword>
<dbReference type="InterPro" id="IPR046792">
    <property type="entry name" value="Peptidase_C54_cat"/>
</dbReference>
<dbReference type="GO" id="GO:0004197">
    <property type="term" value="F:cysteine-type endopeptidase activity"/>
    <property type="evidence" value="ECO:0007669"/>
    <property type="project" value="TreeGrafter"/>
</dbReference>
<dbReference type="GO" id="GO:0000423">
    <property type="term" value="P:mitophagy"/>
    <property type="evidence" value="ECO:0007669"/>
    <property type="project" value="TreeGrafter"/>
</dbReference>
<proteinExistence type="inferred from homology"/>
<feature type="domain" description="Peptidase C54 catalytic" evidence="13">
    <location>
        <begin position="39"/>
        <end position="299"/>
    </location>
</feature>
<accession>A0A9N9S6F6</accession>
<dbReference type="GO" id="GO:0015031">
    <property type="term" value="P:protein transport"/>
    <property type="evidence" value="ECO:0007669"/>
    <property type="project" value="UniProtKB-KW"/>
</dbReference>
<feature type="compositionally biased region" description="Acidic residues" evidence="12">
    <location>
        <begin position="354"/>
        <end position="371"/>
    </location>
</feature>
<evidence type="ECO:0000256" key="10">
    <source>
        <dbReference type="ARBA" id="ARBA00029362"/>
    </source>
</evidence>
<evidence type="ECO:0000256" key="1">
    <source>
        <dbReference type="ARBA" id="ARBA00004496"/>
    </source>
</evidence>
<evidence type="ECO:0000256" key="3">
    <source>
        <dbReference type="ARBA" id="ARBA00022448"/>
    </source>
</evidence>
<keyword evidence="15" id="KW-1185">Reference proteome</keyword>
<dbReference type="InterPro" id="IPR005078">
    <property type="entry name" value="Peptidase_C54"/>
</dbReference>
<dbReference type="EMBL" id="OU895880">
    <property type="protein sequence ID" value="CAG9811400.1"/>
    <property type="molecule type" value="Genomic_DNA"/>
</dbReference>
<evidence type="ECO:0000256" key="12">
    <source>
        <dbReference type="SAM" id="MobiDB-lite"/>
    </source>
</evidence>
<comment type="similarity">
    <text evidence="2 11">Belongs to the peptidase C54 family.</text>
</comment>
<reference evidence="14" key="1">
    <citation type="submission" date="2022-01" db="EMBL/GenBank/DDBJ databases">
        <authorList>
            <person name="King R."/>
        </authorList>
    </citation>
    <scope>NUCLEOTIDE SEQUENCE</scope>
</reference>
<keyword evidence="4 11" id="KW-0963">Cytoplasm</keyword>
<sequence length="371" mass="42191">MDLLLADNIGYDVWEVEDIPSTAESIVILGKTYKYKDLDEIRDDVQSRLWCTYRKGFPPLGSVQYTSDKGFGCMMRCGQMLLAEALIQSHIGRDWRWTSDTKDPTYLQIVNKFEDTKTAVYGIHHIAIMGQESGKKISEWYSPNVIAQVIRKLVRFDEFSNLHVHVALDHQLALDDIIEVTSPLLIIIPLRLGLTDINPIYIPELKRCFEIPGSLGIIGGRPNQALYFIGYVGNEALYLDPHTCQRSGSINNKESQTELEMDETFHQKHAGRINFSSMDPSIAVAFLCKTQKEFNDLISNLKKPKDSTETPLFEIVEERAQPWVSTSMSSRDLEHDLSVICGDQSQEFEKLDKETEDGVDDEDDDGFEIID</sequence>
<evidence type="ECO:0000313" key="15">
    <source>
        <dbReference type="Proteomes" id="UP001153620"/>
    </source>
</evidence>
<evidence type="ECO:0000256" key="7">
    <source>
        <dbReference type="ARBA" id="ARBA00022807"/>
    </source>
</evidence>
<dbReference type="EC" id="3.4.22.-" evidence="11"/>
<dbReference type="GO" id="GO:0034727">
    <property type="term" value="P:piecemeal microautophagy of the nucleus"/>
    <property type="evidence" value="ECO:0007669"/>
    <property type="project" value="TreeGrafter"/>
</dbReference>
<protein>
    <recommendedName>
        <fullName evidence="11">Cysteine protease</fullName>
        <ecNumber evidence="11">3.4.22.-</ecNumber>
    </recommendedName>
</protein>
<dbReference type="GO" id="GO:0019786">
    <property type="term" value="F:protein-phosphatidylethanolamide deconjugating activity"/>
    <property type="evidence" value="ECO:0007669"/>
    <property type="project" value="InterPro"/>
</dbReference>
<comment type="catalytic activity">
    <reaction evidence="10">
        <text>[protein]-C-terminal L-amino acid-glycyl-phosphatidylethanolamide + H2O = [protein]-C-terminal L-amino acid-glycine + a 1,2-diacyl-sn-glycero-3-phosphoethanolamine</text>
        <dbReference type="Rhea" id="RHEA:67548"/>
        <dbReference type="Rhea" id="RHEA-COMP:17323"/>
        <dbReference type="Rhea" id="RHEA-COMP:17324"/>
        <dbReference type="ChEBI" id="CHEBI:15377"/>
        <dbReference type="ChEBI" id="CHEBI:64612"/>
        <dbReference type="ChEBI" id="CHEBI:172940"/>
        <dbReference type="ChEBI" id="CHEBI:172941"/>
    </reaction>
    <physiologicalReaction direction="left-to-right" evidence="10">
        <dbReference type="Rhea" id="RHEA:67549"/>
    </physiologicalReaction>
</comment>
<evidence type="ECO:0000256" key="6">
    <source>
        <dbReference type="ARBA" id="ARBA00022801"/>
    </source>
</evidence>
<name>A0A9N9S6F6_9DIPT</name>
<keyword evidence="8 11" id="KW-0653">Protein transport</keyword>
<gene>
    <name evidence="14" type="ORF">CHIRRI_LOCUS14209</name>
</gene>
<feature type="region of interest" description="Disordered" evidence="12">
    <location>
        <begin position="344"/>
        <end position="371"/>
    </location>
</feature>
<comment type="subcellular location">
    <subcellularLocation>
        <location evidence="1 11">Cytoplasm</location>
    </subcellularLocation>
</comment>
<dbReference type="GO" id="GO:0000045">
    <property type="term" value="P:autophagosome assembly"/>
    <property type="evidence" value="ECO:0007669"/>
    <property type="project" value="TreeGrafter"/>
</dbReference>
<evidence type="ECO:0000256" key="8">
    <source>
        <dbReference type="ARBA" id="ARBA00022927"/>
    </source>
</evidence>
<dbReference type="Proteomes" id="UP001153620">
    <property type="component" value="Chromosome 4"/>
</dbReference>
<reference evidence="14" key="2">
    <citation type="submission" date="2022-10" db="EMBL/GenBank/DDBJ databases">
        <authorList>
            <consortium name="ENA_rothamsted_submissions"/>
            <consortium name="culmorum"/>
            <person name="King R."/>
        </authorList>
    </citation>
    <scope>NUCLEOTIDE SEQUENCE</scope>
</reference>
<evidence type="ECO:0000256" key="11">
    <source>
        <dbReference type="RuleBase" id="RU363115"/>
    </source>
</evidence>
<keyword evidence="7" id="KW-0788">Thiol protease</keyword>
<dbReference type="GO" id="GO:0035973">
    <property type="term" value="P:aggrephagy"/>
    <property type="evidence" value="ECO:0007669"/>
    <property type="project" value="TreeGrafter"/>
</dbReference>
<dbReference type="PANTHER" id="PTHR22624:SF49">
    <property type="entry name" value="CYSTEINE PROTEASE"/>
    <property type="match status" value="1"/>
</dbReference>
<evidence type="ECO:0000256" key="4">
    <source>
        <dbReference type="ARBA" id="ARBA00022490"/>
    </source>
</evidence>
<evidence type="ECO:0000259" key="13">
    <source>
        <dbReference type="Pfam" id="PF03416"/>
    </source>
</evidence>
<evidence type="ECO:0000256" key="9">
    <source>
        <dbReference type="ARBA" id="ARBA00023006"/>
    </source>
</evidence>
<dbReference type="GO" id="GO:0016485">
    <property type="term" value="P:protein processing"/>
    <property type="evidence" value="ECO:0007669"/>
    <property type="project" value="TreeGrafter"/>
</dbReference>
<organism evidence="14 15">
    <name type="scientific">Chironomus riparius</name>
    <dbReference type="NCBI Taxonomy" id="315576"/>
    <lineage>
        <taxon>Eukaryota</taxon>
        <taxon>Metazoa</taxon>
        <taxon>Ecdysozoa</taxon>
        <taxon>Arthropoda</taxon>
        <taxon>Hexapoda</taxon>
        <taxon>Insecta</taxon>
        <taxon>Pterygota</taxon>
        <taxon>Neoptera</taxon>
        <taxon>Endopterygota</taxon>
        <taxon>Diptera</taxon>
        <taxon>Nematocera</taxon>
        <taxon>Chironomoidea</taxon>
        <taxon>Chironomidae</taxon>
        <taxon>Chironominae</taxon>
        <taxon>Chironomus</taxon>
    </lineage>
</organism>
<evidence type="ECO:0000256" key="5">
    <source>
        <dbReference type="ARBA" id="ARBA00022670"/>
    </source>
</evidence>
<keyword evidence="5 11" id="KW-0645">Protease</keyword>